<reference evidence="1 2" key="1">
    <citation type="journal article" date="2024" name="G3 (Bethesda)">
        <title>Genome assembly of Hibiscus sabdariffa L. provides insights into metabolisms of medicinal natural products.</title>
        <authorList>
            <person name="Kim T."/>
        </authorList>
    </citation>
    <scope>NUCLEOTIDE SEQUENCE [LARGE SCALE GENOMIC DNA]</scope>
    <source>
        <strain evidence="1">TK-2024</strain>
        <tissue evidence="1">Old leaves</tissue>
    </source>
</reference>
<sequence>MMKNQIRELDVPDHAFQYSSRHTCGMAVHKLVVVCEIHASPTLLAKHSLLGVLKMLTFCSPDATGDMSDTLLAKHAWCVENAEILVAGCSR</sequence>
<protein>
    <submittedName>
        <fullName evidence="1">Uncharacterized protein</fullName>
    </submittedName>
</protein>
<accession>A0ABR2T8C7</accession>
<gene>
    <name evidence="1" type="ORF">V6N11_049934</name>
</gene>
<organism evidence="1 2">
    <name type="scientific">Hibiscus sabdariffa</name>
    <name type="common">roselle</name>
    <dbReference type="NCBI Taxonomy" id="183260"/>
    <lineage>
        <taxon>Eukaryota</taxon>
        <taxon>Viridiplantae</taxon>
        <taxon>Streptophyta</taxon>
        <taxon>Embryophyta</taxon>
        <taxon>Tracheophyta</taxon>
        <taxon>Spermatophyta</taxon>
        <taxon>Magnoliopsida</taxon>
        <taxon>eudicotyledons</taxon>
        <taxon>Gunneridae</taxon>
        <taxon>Pentapetalae</taxon>
        <taxon>rosids</taxon>
        <taxon>malvids</taxon>
        <taxon>Malvales</taxon>
        <taxon>Malvaceae</taxon>
        <taxon>Malvoideae</taxon>
        <taxon>Hibiscus</taxon>
    </lineage>
</organism>
<name>A0ABR2T8C7_9ROSI</name>
<evidence type="ECO:0000313" key="2">
    <source>
        <dbReference type="Proteomes" id="UP001396334"/>
    </source>
</evidence>
<dbReference type="EMBL" id="JBBPBN010000007">
    <property type="protein sequence ID" value="KAK9033750.1"/>
    <property type="molecule type" value="Genomic_DNA"/>
</dbReference>
<proteinExistence type="predicted"/>
<comment type="caution">
    <text evidence="1">The sequence shown here is derived from an EMBL/GenBank/DDBJ whole genome shotgun (WGS) entry which is preliminary data.</text>
</comment>
<keyword evidence="2" id="KW-1185">Reference proteome</keyword>
<evidence type="ECO:0000313" key="1">
    <source>
        <dbReference type="EMBL" id="KAK9033750.1"/>
    </source>
</evidence>
<dbReference type="Proteomes" id="UP001396334">
    <property type="component" value="Unassembled WGS sequence"/>
</dbReference>